<dbReference type="Gene3D" id="3.20.20.80">
    <property type="entry name" value="Glycosidases"/>
    <property type="match status" value="1"/>
</dbReference>
<proteinExistence type="predicted"/>
<name>A0A0X1KJ04_9EURY</name>
<accession>A0A0X1KJ04</accession>
<protein>
    <submittedName>
        <fullName evidence="2">Beta-agarase</fullName>
    </submittedName>
</protein>
<evidence type="ECO:0000256" key="1">
    <source>
        <dbReference type="SAM" id="MobiDB-lite"/>
    </source>
</evidence>
<dbReference type="PROSITE" id="PS51257">
    <property type="entry name" value="PROKAR_LIPOPROTEIN"/>
    <property type="match status" value="1"/>
</dbReference>
<dbReference type="OrthoDB" id="350155at2157"/>
<dbReference type="Proteomes" id="UP000062043">
    <property type="component" value="Chromosome"/>
</dbReference>
<dbReference type="AlphaFoldDB" id="A0A0X1KJ04"/>
<dbReference type="PATRIC" id="fig|1432656.3.peg.569"/>
<feature type="region of interest" description="Disordered" evidence="1">
    <location>
        <begin position="30"/>
        <end position="67"/>
    </location>
</feature>
<dbReference type="EMBL" id="CP007140">
    <property type="protein sequence ID" value="AJC71238.1"/>
    <property type="molecule type" value="Genomic_DNA"/>
</dbReference>
<dbReference type="STRING" id="1432656.X802_02960"/>
<dbReference type="KEGG" id="tgy:X802_02960"/>
<reference evidence="2 3" key="1">
    <citation type="submission" date="2014-01" db="EMBL/GenBank/DDBJ databases">
        <title>Genome sequencing of Thermococcus guaymasensis.</title>
        <authorList>
            <person name="Zhang X."/>
            <person name="Alvare G."/>
            <person name="Fristensky B."/>
            <person name="Chen L."/>
            <person name="Suen T."/>
            <person name="Chen Q."/>
            <person name="Ma K."/>
        </authorList>
    </citation>
    <scope>NUCLEOTIDE SEQUENCE [LARGE SCALE GENOMIC DNA]</scope>
    <source>
        <strain evidence="2 3">DSM 11113</strain>
    </source>
</reference>
<evidence type="ECO:0000313" key="2">
    <source>
        <dbReference type="EMBL" id="AJC71238.1"/>
    </source>
</evidence>
<organism evidence="2 3">
    <name type="scientific">Thermococcus guaymasensis DSM 11113</name>
    <dbReference type="NCBI Taxonomy" id="1432656"/>
    <lineage>
        <taxon>Archaea</taxon>
        <taxon>Methanobacteriati</taxon>
        <taxon>Methanobacteriota</taxon>
        <taxon>Thermococci</taxon>
        <taxon>Thermococcales</taxon>
        <taxon>Thermococcaceae</taxon>
        <taxon>Thermococcus</taxon>
    </lineage>
</organism>
<sequence length="500" mass="56396">MKNKLGASLTLILIILIASTLGCVDEKSAEQTGNTTIQSPVSTTSTTSSPTTTTSTTSTAETATSAMKKPKMTFPKGYSEFGGWKDMKVEGTGYFRIEKINGVFWLVDPEGYIFISKGVNAVNYLGDHSPKLGYSPYYINVIKKYGGAEGWINVTTQRFVEWGFNTIGAWSSPELHEYLPYTLLLDIGSQYGFNWEHGTIPDIFSPNFEEYVEKAVSFKVKPVKDDPLLIGYFTDNELRWGPDWRSSNHLLDDFIKLPADAPGKKVAVDVLKEVFNGSIETINEVLGTNYTSFDELLGYTGDLPSTGPFNEARREFVRRYAERYFSVVVGAIRKVDPNHLILGPRFAVSPFIRPPEIVFEVAGKYVDVISLNLYNFQIAPKEYLNRIYELSGKPIMITEFSFRARDSGLPNTVGAGITVDTQKERAKYTRRFITSFMELPYAVGYHWFKWSDEPKEGRFDGENSNYGLVNNEDEPYTEMVEMFKSLNREIEVIHMKGGES</sequence>
<dbReference type="SUPFAM" id="SSF51445">
    <property type="entry name" value="(Trans)glycosidases"/>
    <property type="match status" value="1"/>
</dbReference>
<gene>
    <name evidence="2" type="ORF">X802_02960</name>
</gene>
<keyword evidence="3" id="KW-1185">Reference proteome</keyword>
<evidence type="ECO:0000313" key="3">
    <source>
        <dbReference type="Proteomes" id="UP000062043"/>
    </source>
</evidence>
<feature type="compositionally biased region" description="Low complexity" evidence="1">
    <location>
        <begin position="35"/>
        <end position="65"/>
    </location>
</feature>
<dbReference type="InterPro" id="IPR017853">
    <property type="entry name" value="GH"/>
</dbReference>